<dbReference type="InterPro" id="IPR019874">
    <property type="entry name" value="RF_methyltr_PrmC"/>
</dbReference>
<sequence length="277" mass="32315">MRKTKTYIYDSLQSVYNPQELKSITMVICRDILKLDEMDVYLRKDIKLSRSKRDRLKQSIKRLQNHEPIQYVSGSAYFYGSRFRVKQGVLIPRPETEELVDLILRENKGRYALLDIGTGSGCIAISIAKNNPEAKVEAWDVSDDALKIARSNNKKLETHVRFRKQDILTYHSKKRKFDVIVSNPPYITNKEKKLMDKNVLNWEPEVALFVEDHNPLLFYNRIGEVGLFLLRRGGRLYFEINQAYGVQVAKLLEQKGYKNVQVLKDLFGKDRIVTAER</sequence>
<evidence type="ECO:0000256" key="3">
    <source>
        <dbReference type="ARBA" id="ARBA00022691"/>
    </source>
</evidence>
<feature type="binding site" evidence="5">
    <location>
        <position position="183"/>
    </location>
    <ligand>
        <name>S-adenosyl-L-methionine</name>
        <dbReference type="ChEBI" id="CHEBI:59789"/>
    </ligand>
</feature>
<dbReference type="InterPro" id="IPR040758">
    <property type="entry name" value="PrmC_N"/>
</dbReference>
<keyword evidence="2 5" id="KW-0808">Transferase</keyword>
<dbReference type="InterPro" id="IPR007848">
    <property type="entry name" value="Small_mtfrase_dom"/>
</dbReference>
<evidence type="ECO:0000256" key="1">
    <source>
        <dbReference type="ARBA" id="ARBA00022603"/>
    </source>
</evidence>
<feature type="domain" description="Release factor glutamine methyltransferase N-terminal" evidence="7">
    <location>
        <begin position="26"/>
        <end position="74"/>
    </location>
</feature>
<evidence type="ECO:0000256" key="2">
    <source>
        <dbReference type="ARBA" id="ARBA00022679"/>
    </source>
</evidence>
<dbReference type="InterPro" id="IPR050320">
    <property type="entry name" value="N5-glutamine_MTase"/>
</dbReference>
<gene>
    <name evidence="5" type="primary">prmC</name>
    <name evidence="8" type="ORF">Bcop_0601</name>
</gene>
<keyword evidence="9" id="KW-1185">Reference proteome</keyword>
<dbReference type="GO" id="GO:0003676">
    <property type="term" value="F:nucleic acid binding"/>
    <property type="evidence" value="ECO:0007669"/>
    <property type="project" value="InterPro"/>
</dbReference>
<keyword evidence="1 5" id="KW-0489">Methyltransferase</keyword>
<evidence type="ECO:0000313" key="9">
    <source>
        <dbReference type="Proteomes" id="UP000018439"/>
    </source>
</evidence>
<accession>F3ZS13</accession>
<dbReference type="Pfam" id="PF17827">
    <property type="entry name" value="PrmC_N"/>
    <property type="match status" value="1"/>
</dbReference>
<comment type="catalytic activity">
    <reaction evidence="4 5">
        <text>L-glutaminyl-[peptide chain release factor] + S-adenosyl-L-methionine = N(5)-methyl-L-glutaminyl-[peptide chain release factor] + S-adenosyl-L-homocysteine + H(+)</text>
        <dbReference type="Rhea" id="RHEA:42896"/>
        <dbReference type="Rhea" id="RHEA-COMP:10271"/>
        <dbReference type="Rhea" id="RHEA-COMP:10272"/>
        <dbReference type="ChEBI" id="CHEBI:15378"/>
        <dbReference type="ChEBI" id="CHEBI:30011"/>
        <dbReference type="ChEBI" id="CHEBI:57856"/>
        <dbReference type="ChEBI" id="CHEBI:59789"/>
        <dbReference type="ChEBI" id="CHEBI:61891"/>
        <dbReference type="EC" id="2.1.1.297"/>
    </reaction>
</comment>
<dbReference type="GO" id="GO:0032259">
    <property type="term" value="P:methylation"/>
    <property type="evidence" value="ECO:0007669"/>
    <property type="project" value="UniProtKB-KW"/>
</dbReference>
<keyword evidence="3 5" id="KW-0949">S-adenosyl-L-methionine</keyword>
<dbReference type="PANTHER" id="PTHR18895:SF74">
    <property type="entry name" value="MTRF1L RELEASE FACTOR GLUTAMINE METHYLTRANSFERASE"/>
    <property type="match status" value="1"/>
</dbReference>
<evidence type="ECO:0000256" key="5">
    <source>
        <dbReference type="HAMAP-Rule" id="MF_02126"/>
    </source>
</evidence>
<organism evidence="8 9">
    <name type="scientific">Bacteroides coprosuis DSM 18011</name>
    <dbReference type="NCBI Taxonomy" id="679937"/>
    <lineage>
        <taxon>Bacteria</taxon>
        <taxon>Pseudomonadati</taxon>
        <taxon>Bacteroidota</taxon>
        <taxon>Bacteroidia</taxon>
        <taxon>Bacteroidales</taxon>
        <taxon>Bacteroidaceae</taxon>
        <taxon>Bacteroides</taxon>
    </lineage>
</organism>
<feature type="domain" description="Methyltransferase small" evidence="6">
    <location>
        <begin position="111"/>
        <end position="193"/>
    </location>
</feature>
<comment type="similarity">
    <text evidence="5">Belongs to the protein N5-glutamine methyltransferase family. PrmC subfamily.</text>
</comment>
<reference evidence="8 9" key="1">
    <citation type="journal article" date="2011" name="Stand. Genomic Sci.">
        <title>Non-contiguous finished genome sequence of Bacteroides coprosuis type strain (PC139).</title>
        <authorList>
            <person name="Land M."/>
            <person name="Held B."/>
            <person name="Gronow S."/>
            <person name="Abt B."/>
            <person name="Lucas S."/>
            <person name="Del Rio T.G."/>
            <person name="Nolan M."/>
            <person name="Tice H."/>
            <person name="Cheng J.F."/>
            <person name="Pitluck S."/>
            <person name="Liolios K."/>
            <person name="Pagani I."/>
            <person name="Ivanova N."/>
            <person name="Mavromatis K."/>
            <person name="Mikhailova N."/>
            <person name="Pati A."/>
            <person name="Tapia R."/>
            <person name="Han C."/>
            <person name="Goodwin L."/>
            <person name="Chen A."/>
            <person name="Palaniappan K."/>
            <person name="Hauser L."/>
            <person name="Brambilla E.M."/>
            <person name="Rohde M."/>
            <person name="Goker M."/>
            <person name="Detter J.C."/>
            <person name="Woyke T."/>
            <person name="Bristow J."/>
            <person name="Eisen J.A."/>
            <person name="Markowitz V."/>
            <person name="Hugenholtz P."/>
            <person name="Kyrpides N.C."/>
            <person name="Klenk H.P."/>
            <person name="Lapidus A."/>
        </authorList>
    </citation>
    <scope>NUCLEOTIDE SEQUENCE</scope>
    <source>
        <strain evidence="8 9">DSM 18011</strain>
    </source>
</reference>
<dbReference type="Gene3D" id="3.40.50.150">
    <property type="entry name" value="Vaccinia Virus protein VP39"/>
    <property type="match status" value="1"/>
</dbReference>
<evidence type="ECO:0000259" key="7">
    <source>
        <dbReference type="Pfam" id="PF17827"/>
    </source>
</evidence>
<dbReference type="Pfam" id="PF05175">
    <property type="entry name" value="MTS"/>
    <property type="match status" value="1"/>
</dbReference>
<dbReference type="PROSITE" id="PS00092">
    <property type="entry name" value="N6_MTASE"/>
    <property type="match status" value="1"/>
</dbReference>
<dbReference type="NCBIfam" id="TIGR00536">
    <property type="entry name" value="hemK_fam"/>
    <property type="match status" value="1"/>
</dbReference>
<dbReference type="NCBIfam" id="TIGR03534">
    <property type="entry name" value="RF_mod_PrmC"/>
    <property type="match status" value="1"/>
</dbReference>
<dbReference type="EMBL" id="CM001167">
    <property type="protein sequence ID" value="EGJ70819.1"/>
    <property type="molecule type" value="Genomic_DNA"/>
</dbReference>
<dbReference type="CDD" id="cd02440">
    <property type="entry name" value="AdoMet_MTases"/>
    <property type="match status" value="1"/>
</dbReference>
<dbReference type="Proteomes" id="UP000018439">
    <property type="component" value="Chromosome"/>
</dbReference>
<comment type="caution">
    <text evidence="5">Lacks conserved residue(s) required for the propagation of feature annotation.</text>
</comment>
<dbReference type="AlphaFoldDB" id="F3ZS13"/>
<dbReference type="HAMAP" id="MF_02126">
    <property type="entry name" value="RF_methyltr_PrmC"/>
    <property type="match status" value="1"/>
</dbReference>
<dbReference type="OrthoDB" id="9800643at2"/>
<dbReference type="SUPFAM" id="SSF53335">
    <property type="entry name" value="S-adenosyl-L-methionine-dependent methyltransferases"/>
    <property type="match status" value="1"/>
</dbReference>
<dbReference type="InterPro" id="IPR002052">
    <property type="entry name" value="DNA_methylase_N6_adenine_CS"/>
</dbReference>
<dbReference type="InterPro" id="IPR004556">
    <property type="entry name" value="HemK-like"/>
</dbReference>
<dbReference type="InterPro" id="IPR029063">
    <property type="entry name" value="SAM-dependent_MTases_sf"/>
</dbReference>
<comment type="function">
    <text evidence="5">Methylates the class 1 translation termination release factors RF1/PrfA and RF2/PrfB on the glutamine residue of the universally conserved GGQ motif.</text>
</comment>
<dbReference type="PANTHER" id="PTHR18895">
    <property type="entry name" value="HEMK METHYLTRANSFERASE"/>
    <property type="match status" value="1"/>
</dbReference>
<evidence type="ECO:0000313" key="8">
    <source>
        <dbReference type="EMBL" id="EGJ70819.1"/>
    </source>
</evidence>
<dbReference type="GO" id="GO:0102559">
    <property type="term" value="F:peptide chain release factor N(5)-glutamine methyltransferase activity"/>
    <property type="evidence" value="ECO:0007669"/>
    <property type="project" value="UniProtKB-EC"/>
</dbReference>
<feature type="binding site" evidence="5">
    <location>
        <begin position="183"/>
        <end position="186"/>
    </location>
    <ligand>
        <name>substrate</name>
    </ligand>
</feature>
<dbReference type="HOGENOM" id="CLU_018398_3_2_10"/>
<dbReference type="EC" id="2.1.1.297" evidence="5"/>
<feature type="binding site" evidence="5">
    <location>
        <position position="140"/>
    </location>
    <ligand>
        <name>S-adenosyl-L-methionine</name>
        <dbReference type="ChEBI" id="CHEBI:59789"/>
    </ligand>
</feature>
<evidence type="ECO:0000256" key="4">
    <source>
        <dbReference type="ARBA" id="ARBA00048391"/>
    </source>
</evidence>
<evidence type="ECO:0000259" key="6">
    <source>
        <dbReference type="Pfam" id="PF05175"/>
    </source>
</evidence>
<dbReference type="Gene3D" id="1.10.8.10">
    <property type="entry name" value="DNA helicase RuvA subunit, C-terminal domain"/>
    <property type="match status" value="1"/>
</dbReference>
<name>F3ZS13_9BACE</name>
<proteinExistence type="inferred from homology"/>
<feature type="binding site" evidence="5">
    <location>
        <begin position="117"/>
        <end position="121"/>
    </location>
    <ligand>
        <name>S-adenosyl-L-methionine</name>
        <dbReference type="ChEBI" id="CHEBI:59789"/>
    </ligand>
</feature>
<protein>
    <recommendedName>
        <fullName evidence="5">Release factor glutamine methyltransferase</fullName>
        <shortName evidence="5">RF MTase</shortName>
        <ecNumber evidence="5">2.1.1.297</ecNumber>
    </recommendedName>
    <alternativeName>
        <fullName evidence="5">N5-glutamine methyltransferase PrmC</fullName>
    </alternativeName>
    <alternativeName>
        <fullName evidence="5">Protein-(glutamine-N5) MTase PrmC</fullName>
    </alternativeName>
    <alternativeName>
        <fullName evidence="5">Protein-glutamine N-methyltransferase PrmC</fullName>
    </alternativeName>
</protein>
<dbReference type="eggNOG" id="COG2890">
    <property type="taxonomic scope" value="Bacteria"/>
</dbReference>
<dbReference type="STRING" id="679937.Bcop_0601"/>